<dbReference type="PATRIC" id="fig|740709.3.peg.2340"/>
<dbReference type="InterPro" id="IPR036761">
    <property type="entry name" value="TTHA0802/YceI-like_sf"/>
</dbReference>
<keyword evidence="4" id="KW-1185">Reference proteome</keyword>
<accession>K2K1L5</accession>
<feature type="chain" id="PRO_5003861968" description="Lipid/polyisoprenoid-binding YceI-like domain-containing protein" evidence="1">
    <location>
        <begin position="23"/>
        <end position="191"/>
    </location>
</feature>
<evidence type="ECO:0000259" key="2">
    <source>
        <dbReference type="SMART" id="SM00867"/>
    </source>
</evidence>
<sequence length="191" mass="20696">MKKTVIAGVLAAAGLLCTSAQAADYVIDTEGQHAFIQFKINHLGYSWLLGQFNDFEGSFSYDEDKPEQAKVKVTVNTNSLDSNHAERDKHLRGGDFLNVAKFPQATFVSTSYQPDGDGSGVLKGELTLHGVTKAIEIDVAEVGAGPDPWGGYRRGFEGTTTLTLKDFGIDYDLGPASKDVQMYLSIEGVRQ</sequence>
<dbReference type="Proteomes" id="UP000014115">
    <property type="component" value="Unassembled WGS sequence"/>
</dbReference>
<evidence type="ECO:0000256" key="1">
    <source>
        <dbReference type="SAM" id="SignalP"/>
    </source>
</evidence>
<evidence type="ECO:0000313" key="4">
    <source>
        <dbReference type="Proteomes" id="UP000014115"/>
    </source>
</evidence>
<gene>
    <name evidence="3" type="ORF">A10D4_11581</name>
</gene>
<dbReference type="Gene3D" id="2.40.128.110">
    <property type="entry name" value="Lipid/polyisoprenoid-binding, YceI-like"/>
    <property type="match status" value="1"/>
</dbReference>
<dbReference type="PANTHER" id="PTHR34406:SF1">
    <property type="entry name" value="PROTEIN YCEI"/>
    <property type="match status" value="1"/>
</dbReference>
<feature type="domain" description="Lipid/polyisoprenoid-binding YceI-like" evidence="2">
    <location>
        <begin position="24"/>
        <end position="189"/>
    </location>
</feature>
<feature type="signal peptide" evidence="1">
    <location>
        <begin position="1"/>
        <end position="22"/>
    </location>
</feature>
<name>K2K1L5_9GAMM</name>
<dbReference type="AlphaFoldDB" id="K2K1L5"/>
<protein>
    <recommendedName>
        <fullName evidence="2">Lipid/polyisoprenoid-binding YceI-like domain-containing protein</fullName>
    </recommendedName>
</protein>
<organism evidence="3 4">
    <name type="scientific">Idiomarina xiamenensis 10-D-4</name>
    <dbReference type="NCBI Taxonomy" id="740709"/>
    <lineage>
        <taxon>Bacteria</taxon>
        <taxon>Pseudomonadati</taxon>
        <taxon>Pseudomonadota</taxon>
        <taxon>Gammaproteobacteria</taxon>
        <taxon>Alteromonadales</taxon>
        <taxon>Idiomarinaceae</taxon>
        <taxon>Idiomarina</taxon>
    </lineage>
</organism>
<proteinExistence type="predicted"/>
<dbReference type="Pfam" id="PF04264">
    <property type="entry name" value="YceI"/>
    <property type="match status" value="1"/>
</dbReference>
<reference evidence="3 4" key="1">
    <citation type="journal article" date="2012" name="J. Bacteriol.">
        <title>Genome Sequence of Idiomarina xiamenensis Type Strain 10-D-4.</title>
        <authorList>
            <person name="Lai Q."/>
            <person name="Wang L."/>
            <person name="Wang W."/>
            <person name="Shao Z."/>
        </authorList>
    </citation>
    <scope>NUCLEOTIDE SEQUENCE [LARGE SCALE GENOMIC DNA]</scope>
    <source>
        <strain evidence="3 4">10-D-4</strain>
    </source>
</reference>
<dbReference type="EMBL" id="AMRG01000017">
    <property type="protein sequence ID" value="EKE80597.1"/>
    <property type="molecule type" value="Genomic_DNA"/>
</dbReference>
<dbReference type="eggNOG" id="COG2353">
    <property type="taxonomic scope" value="Bacteria"/>
</dbReference>
<dbReference type="NCBIfam" id="NF002994">
    <property type="entry name" value="PRK03757.1"/>
    <property type="match status" value="1"/>
</dbReference>
<dbReference type="SMART" id="SM00867">
    <property type="entry name" value="YceI"/>
    <property type="match status" value="1"/>
</dbReference>
<dbReference type="STRING" id="740709.A10D4_11581"/>
<comment type="caution">
    <text evidence="3">The sequence shown here is derived from an EMBL/GenBank/DDBJ whole genome shotgun (WGS) entry which is preliminary data.</text>
</comment>
<dbReference type="RefSeq" id="WP_008489692.1">
    <property type="nucleotide sequence ID" value="NZ_AMRG01000017.1"/>
</dbReference>
<keyword evidence="1" id="KW-0732">Signal</keyword>
<dbReference type="SUPFAM" id="SSF101874">
    <property type="entry name" value="YceI-like"/>
    <property type="match status" value="1"/>
</dbReference>
<dbReference type="PANTHER" id="PTHR34406">
    <property type="entry name" value="PROTEIN YCEI"/>
    <property type="match status" value="1"/>
</dbReference>
<evidence type="ECO:0000313" key="3">
    <source>
        <dbReference type="EMBL" id="EKE80597.1"/>
    </source>
</evidence>
<dbReference type="OrthoDB" id="9811006at2"/>
<dbReference type="InterPro" id="IPR007372">
    <property type="entry name" value="Lipid/polyisoprenoid-bd_YceI"/>
</dbReference>